<dbReference type="Gene3D" id="3.90.550.10">
    <property type="entry name" value="Spore Coat Polysaccharide Biosynthesis Protein SpsA, Chain A"/>
    <property type="match status" value="1"/>
</dbReference>
<dbReference type="SUPFAM" id="SSF53448">
    <property type="entry name" value="Nucleotide-diphospho-sugar transferases"/>
    <property type="match status" value="1"/>
</dbReference>
<dbReference type="OrthoDB" id="411524at2759"/>
<evidence type="ECO:0000313" key="2">
    <source>
        <dbReference type="Proteomes" id="UP000276133"/>
    </source>
</evidence>
<dbReference type="InterPro" id="IPR029044">
    <property type="entry name" value="Nucleotide-diphossugar_trans"/>
</dbReference>
<dbReference type="EMBL" id="REGN01001719">
    <property type="protein sequence ID" value="RNA32960.1"/>
    <property type="molecule type" value="Genomic_DNA"/>
</dbReference>
<comment type="caution">
    <text evidence="1">The sequence shown here is derived from an EMBL/GenBank/DDBJ whole genome shotgun (WGS) entry which is preliminary data.</text>
</comment>
<keyword evidence="1" id="KW-0808">Transferase</keyword>
<gene>
    <name evidence="1" type="ORF">BpHYR1_002461</name>
</gene>
<evidence type="ECO:0000313" key="1">
    <source>
        <dbReference type="EMBL" id="RNA32960.1"/>
    </source>
</evidence>
<proteinExistence type="predicted"/>
<sequence>MDSVYPKLMINFKIVDLQEIKTKCDNLKIPIVHHSGIWGMSKLFLDEMFPFTNQSIFIDSDMILGTDPFYLYKEFEKFKKETIFSLTRQKNWTKKGPNFICSCIFLWDMEKSRKINFLKEKMFPAAQKVFGFNEKENYFSLKKRTGGDQDYIYAMNYIYPDYFNEIDHSWNLCYCFRFSGVQSRSKTKDSSGLFFGAIHFNCLKNKYTDFKGWEWVIEYLKWYRWDWLGLTNSKNNLGQKIVINFI</sequence>
<dbReference type="GO" id="GO:0016740">
    <property type="term" value="F:transferase activity"/>
    <property type="evidence" value="ECO:0007669"/>
    <property type="project" value="UniProtKB-KW"/>
</dbReference>
<accession>A0A3M7SBS9</accession>
<keyword evidence="2" id="KW-1185">Reference proteome</keyword>
<reference evidence="1 2" key="1">
    <citation type="journal article" date="2018" name="Sci. Rep.">
        <title>Genomic signatures of local adaptation to the degree of environmental predictability in rotifers.</title>
        <authorList>
            <person name="Franch-Gras L."/>
            <person name="Hahn C."/>
            <person name="Garcia-Roger E.M."/>
            <person name="Carmona M.J."/>
            <person name="Serra M."/>
            <person name="Gomez A."/>
        </authorList>
    </citation>
    <scope>NUCLEOTIDE SEQUENCE [LARGE SCALE GENOMIC DNA]</scope>
    <source>
        <strain evidence="1">HYR1</strain>
    </source>
</reference>
<organism evidence="1 2">
    <name type="scientific">Brachionus plicatilis</name>
    <name type="common">Marine rotifer</name>
    <name type="synonym">Brachionus muelleri</name>
    <dbReference type="NCBI Taxonomy" id="10195"/>
    <lineage>
        <taxon>Eukaryota</taxon>
        <taxon>Metazoa</taxon>
        <taxon>Spiralia</taxon>
        <taxon>Gnathifera</taxon>
        <taxon>Rotifera</taxon>
        <taxon>Eurotatoria</taxon>
        <taxon>Monogononta</taxon>
        <taxon>Pseudotrocha</taxon>
        <taxon>Ploima</taxon>
        <taxon>Brachionidae</taxon>
        <taxon>Brachionus</taxon>
    </lineage>
</organism>
<protein>
    <submittedName>
        <fullName evidence="1">Glycosyltransferase family 8</fullName>
    </submittedName>
</protein>
<dbReference type="Proteomes" id="UP000276133">
    <property type="component" value="Unassembled WGS sequence"/>
</dbReference>
<name>A0A3M7SBS9_BRAPC</name>
<dbReference type="AlphaFoldDB" id="A0A3M7SBS9"/>